<dbReference type="OrthoDB" id="4326359at2"/>
<proteinExistence type="predicted"/>
<reference evidence="3" key="1">
    <citation type="submission" date="2020-09" db="EMBL/GenBank/DDBJ databases">
        <title>Whole genome shotgun sequence of Streptomyces xanthophaeus NBRC 12829.</title>
        <authorList>
            <person name="Komaki H."/>
            <person name="Tamura T."/>
        </authorList>
    </citation>
    <scope>NUCLEOTIDE SEQUENCE</scope>
    <source>
        <strain evidence="3">NBRC 12829</strain>
    </source>
</reference>
<comment type="caution">
    <text evidence="3">The sequence shown here is derived from an EMBL/GenBank/DDBJ whole genome shotgun (WGS) entry which is preliminary data.</text>
</comment>
<dbReference type="AlphaFoldDB" id="A0A919GWZ4"/>
<feature type="transmembrane region" description="Helical" evidence="2">
    <location>
        <begin position="21"/>
        <end position="45"/>
    </location>
</feature>
<feature type="compositionally biased region" description="Basic and acidic residues" evidence="1">
    <location>
        <begin position="1"/>
        <end position="17"/>
    </location>
</feature>
<protein>
    <submittedName>
        <fullName evidence="3">Uncharacterized protein</fullName>
    </submittedName>
</protein>
<evidence type="ECO:0000313" key="3">
    <source>
        <dbReference type="EMBL" id="GHI86457.1"/>
    </source>
</evidence>
<dbReference type="EMBL" id="BNEE01000006">
    <property type="protein sequence ID" value="GHI86457.1"/>
    <property type="molecule type" value="Genomic_DNA"/>
</dbReference>
<gene>
    <name evidence="3" type="ORF">Sxan_38210</name>
</gene>
<accession>A0A919GWZ4</accession>
<dbReference type="Proteomes" id="UP000600026">
    <property type="component" value="Unassembled WGS sequence"/>
</dbReference>
<evidence type="ECO:0000256" key="1">
    <source>
        <dbReference type="SAM" id="MobiDB-lite"/>
    </source>
</evidence>
<keyword evidence="4" id="KW-1185">Reference proteome</keyword>
<dbReference type="RefSeq" id="WP_031149351.1">
    <property type="nucleotide sequence ID" value="NZ_BNEE01000006.1"/>
</dbReference>
<name>A0A919GWZ4_9ACTN</name>
<feature type="region of interest" description="Disordered" evidence="1">
    <location>
        <begin position="1"/>
        <end position="20"/>
    </location>
</feature>
<keyword evidence="2" id="KW-0472">Membrane</keyword>
<evidence type="ECO:0000313" key="4">
    <source>
        <dbReference type="Proteomes" id="UP000600026"/>
    </source>
</evidence>
<organism evidence="3 4">
    <name type="scientific">Streptomyces xanthophaeus</name>
    <dbReference type="NCBI Taxonomy" id="67385"/>
    <lineage>
        <taxon>Bacteria</taxon>
        <taxon>Bacillati</taxon>
        <taxon>Actinomycetota</taxon>
        <taxon>Actinomycetes</taxon>
        <taxon>Kitasatosporales</taxon>
        <taxon>Streptomycetaceae</taxon>
        <taxon>Streptomyces</taxon>
    </lineage>
</organism>
<sequence length="189" mass="20436">MTQKKDRADEGTRERAKPHGSAYAALVGAGIGALAGLTGSTLAYFEAKDSHHAEAAARRADVRRAAYVELAASTNKYVQQAAQLLSVSLDPGKTAQERRRQFEDRFAPANTDLARSVTTVRLVTTPEGRHDLEAIDARSTEVGKLATDWIDRGPAGVDVNKRGEEFAEAVRQQLAALQTFMDRAADEAL</sequence>
<keyword evidence="2" id="KW-0812">Transmembrane</keyword>
<keyword evidence="2" id="KW-1133">Transmembrane helix</keyword>
<evidence type="ECO:0000256" key="2">
    <source>
        <dbReference type="SAM" id="Phobius"/>
    </source>
</evidence>